<protein>
    <recommendedName>
        <fullName evidence="2">FAD assembly factor SdhE</fullName>
    </recommendedName>
</protein>
<dbReference type="GO" id="GO:0006099">
    <property type="term" value="P:tricarboxylic acid cycle"/>
    <property type="evidence" value="ECO:0007669"/>
    <property type="project" value="TreeGrafter"/>
</dbReference>
<evidence type="ECO:0000313" key="4">
    <source>
        <dbReference type="EMBL" id="MSU89889.1"/>
    </source>
</evidence>
<comment type="similarity">
    <text evidence="1">Belongs to the SdhE FAD assembly factor family.</text>
</comment>
<comment type="caution">
    <text evidence="4">The sequence shown here is derived from an EMBL/GenBank/DDBJ whole genome shotgun (WGS) entry which is preliminary data.</text>
</comment>
<keyword evidence="5" id="KW-1185">Reference proteome</keyword>
<dbReference type="AlphaFoldDB" id="A0A6L5Z0Q4"/>
<dbReference type="RefSeq" id="WP_154446379.1">
    <property type="nucleotide sequence ID" value="NZ_WIND01000006.1"/>
</dbReference>
<dbReference type="InterPro" id="IPR036714">
    <property type="entry name" value="SDH_sf"/>
</dbReference>
<dbReference type="Proteomes" id="UP000474957">
    <property type="component" value="Unassembled WGS sequence"/>
</dbReference>
<dbReference type="Pfam" id="PF03937">
    <property type="entry name" value="Sdh5"/>
    <property type="match status" value="1"/>
</dbReference>
<proteinExistence type="inferred from homology"/>
<sequence>MRAAPDLPPHRKRLLLRCWRRGTREMDLILGPYADARIQDMTADQLAAFEALLVENDQDLYAWITGQSPAPAALAAVLEPVRRFHGIG</sequence>
<evidence type="ECO:0000256" key="2">
    <source>
        <dbReference type="ARBA" id="ARBA00019418"/>
    </source>
</evidence>
<gene>
    <name evidence="4" type="ORF">GE300_09740</name>
</gene>
<organism evidence="4 5">
    <name type="scientific">Halovulum marinum</name>
    <dbReference type="NCBI Taxonomy" id="2662447"/>
    <lineage>
        <taxon>Bacteria</taxon>
        <taxon>Pseudomonadati</taxon>
        <taxon>Pseudomonadota</taxon>
        <taxon>Alphaproteobacteria</taxon>
        <taxon>Rhodobacterales</taxon>
        <taxon>Paracoccaceae</taxon>
        <taxon>Halovulum</taxon>
    </lineage>
</organism>
<evidence type="ECO:0000313" key="5">
    <source>
        <dbReference type="Proteomes" id="UP000474957"/>
    </source>
</evidence>
<dbReference type="PANTHER" id="PTHR12469:SF2">
    <property type="entry name" value="SUCCINATE DEHYDROGENASE ASSEMBLY FACTOR 2, MITOCHONDRIAL"/>
    <property type="match status" value="1"/>
</dbReference>
<name>A0A6L5Z0Q4_9RHOB</name>
<dbReference type="EMBL" id="WIND01000006">
    <property type="protein sequence ID" value="MSU89889.1"/>
    <property type="molecule type" value="Genomic_DNA"/>
</dbReference>
<dbReference type="PANTHER" id="PTHR12469">
    <property type="entry name" value="PROTEIN EMI5 HOMOLOG, MITOCHONDRIAL"/>
    <property type="match status" value="1"/>
</dbReference>
<evidence type="ECO:0000256" key="3">
    <source>
        <dbReference type="ARBA" id="ARBA00023186"/>
    </source>
</evidence>
<keyword evidence="3" id="KW-0143">Chaperone</keyword>
<dbReference type="SUPFAM" id="SSF109910">
    <property type="entry name" value="YgfY-like"/>
    <property type="match status" value="1"/>
</dbReference>
<evidence type="ECO:0000256" key="1">
    <source>
        <dbReference type="ARBA" id="ARBA00008571"/>
    </source>
</evidence>
<dbReference type="Gene3D" id="1.10.150.250">
    <property type="entry name" value="Flavinator of succinate dehydrogenase"/>
    <property type="match status" value="1"/>
</dbReference>
<accession>A0A6L5Z0Q4</accession>
<dbReference type="InterPro" id="IPR005631">
    <property type="entry name" value="SDH"/>
</dbReference>
<reference evidence="4 5" key="1">
    <citation type="submission" date="2019-10" db="EMBL/GenBank/DDBJ databases">
        <title>Cognatihalovulum marinum gen. nov. sp. nov., a new member of the family Rhodobacteraceae isolated from deep seawater of the Northwest Indian Ocean.</title>
        <authorList>
            <person name="Ruan C."/>
            <person name="Wang J."/>
            <person name="Zheng X."/>
            <person name="Song L."/>
            <person name="Zhu Y."/>
            <person name="Huang Y."/>
            <person name="Lu Z."/>
            <person name="Du W."/>
            <person name="Huang L."/>
            <person name="Dai X."/>
        </authorList>
    </citation>
    <scope>NUCLEOTIDE SEQUENCE [LARGE SCALE GENOMIC DNA]</scope>
    <source>
        <strain evidence="4 5">2CG4</strain>
    </source>
</reference>